<evidence type="ECO:0000256" key="9">
    <source>
        <dbReference type="ARBA" id="ARBA00022982"/>
    </source>
</evidence>
<comment type="catalytic activity">
    <reaction evidence="13 14">
        <text>S-sulfanyl-L-cysteinyl-[SoxY protein] + thiosulfate + 2 Fe(III)-[cytochrome c] = S-(2-sulfodisulfanyl)-L-cysteinyl-[SoxY protein] + 2 Fe(II)-[cytochrome c] + 2 H(+)</text>
        <dbReference type="Rhea" id="RHEA:51224"/>
        <dbReference type="Rhea" id="RHEA-COMP:10350"/>
        <dbReference type="Rhea" id="RHEA-COMP:14399"/>
        <dbReference type="Rhea" id="RHEA-COMP:14689"/>
        <dbReference type="Rhea" id="RHEA-COMP:14690"/>
        <dbReference type="ChEBI" id="CHEBI:15378"/>
        <dbReference type="ChEBI" id="CHEBI:29033"/>
        <dbReference type="ChEBI" id="CHEBI:29034"/>
        <dbReference type="ChEBI" id="CHEBI:33542"/>
        <dbReference type="ChEBI" id="CHEBI:61963"/>
        <dbReference type="ChEBI" id="CHEBI:140664"/>
        <dbReference type="EC" id="2.8.5.2"/>
    </reaction>
</comment>
<keyword evidence="6 14" id="KW-0479">Metal-binding</keyword>
<dbReference type="GO" id="GO:0042597">
    <property type="term" value="C:periplasmic space"/>
    <property type="evidence" value="ECO:0007669"/>
    <property type="project" value="UniProtKB-SubCell"/>
</dbReference>
<feature type="binding site" evidence="16">
    <location>
        <position position="232"/>
    </location>
    <ligand>
        <name>substrate</name>
    </ligand>
</feature>
<sequence>MRGNLGAALFQIAIGIFAAAIFTAEGEPRRAFAPADPANPLKYLIPGEEFLPPSIAAQQADDFDNPAYALVETGERAWSAPEGTLGKSCRSCHGSGNRNGVRQAAATYPKYVAGLKEVITLTSRINLCRKGNLGADVLAEDSTPMLAMTAYLRWLARGTPETVDNTGPAAELFERGRTLYQTKQGLLQLSCAQCHHERFGQKFGGDSLSQGHPVAYPAYKLDQQRVITLHERFRMCNALVRGRGQPDGSDDYIALELFLNWRSRNLPVTAPGVRP</sequence>
<feature type="binding site" description="axial binding residue" evidence="17">
    <location>
        <position position="93"/>
    </location>
    <ligand>
        <name>heme c</name>
        <dbReference type="ChEBI" id="CHEBI:61717"/>
        <label>1</label>
    </ligand>
    <ligandPart>
        <name>Fe</name>
        <dbReference type="ChEBI" id="CHEBI:18248"/>
    </ligandPart>
</feature>
<dbReference type="Pfam" id="PF21342">
    <property type="entry name" value="SoxA-TsdA_cyt-c"/>
    <property type="match status" value="2"/>
</dbReference>
<evidence type="ECO:0000256" key="8">
    <source>
        <dbReference type="ARBA" id="ARBA00022764"/>
    </source>
</evidence>
<feature type="domain" description="Cytochrome c" evidence="18">
    <location>
        <begin position="175"/>
        <end position="268"/>
    </location>
</feature>
<dbReference type="GO" id="GO:0019417">
    <property type="term" value="P:sulfur oxidation"/>
    <property type="evidence" value="ECO:0007669"/>
    <property type="project" value="InterPro"/>
</dbReference>
<comment type="cofactor">
    <cofactor evidence="16">
        <name>heme</name>
        <dbReference type="ChEBI" id="CHEBI:30413"/>
    </cofactor>
    <text evidence="16">Binds 2 heme groups per subunit.</text>
</comment>
<dbReference type="SUPFAM" id="SSF46626">
    <property type="entry name" value="Cytochrome c"/>
    <property type="match status" value="2"/>
</dbReference>
<keyword evidence="10 14" id="KW-0408">Iron</keyword>
<feature type="binding site" description="covalent" evidence="16">
    <location>
        <position position="191"/>
    </location>
    <ligand>
        <name>heme c</name>
        <dbReference type="ChEBI" id="CHEBI:61717"/>
        <label>2</label>
    </ligand>
</feature>
<evidence type="ECO:0000256" key="17">
    <source>
        <dbReference type="PIRSR" id="PIRSR038455-3"/>
    </source>
</evidence>
<evidence type="ECO:0000256" key="5">
    <source>
        <dbReference type="ARBA" id="ARBA00022679"/>
    </source>
</evidence>
<dbReference type="GO" id="GO:0009055">
    <property type="term" value="F:electron transfer activity"/>
    <property type="evidence" value="ECO:0007669"/>
    <property type="project" value="InterPro"/>
</dbReference>
<comment type="subcellular location">
    <subcellularLocation>
        <location evidence="1 14">Periplasm</location>
    </subcellularLocation>
</comment>
<dbReference type="RefSeq" id="WP_199502540.1">
    <property type="nucleotide sequence ID" value="NZ_JAEMUK010000084.1"/>
</dbReference>
<keyword evidence="9 14" id="KW-0249">Electron transport</keyword>
<feature type="active site" description="Cysteine persulfide intermediate" evidence="15">
    <location>
        <position position="236"/>
    </location>
</feature>
<evidence type="ECO:0000256" key="13">
    <source>
        <dbReference type="ARBA" id="ARBA00048423"/>
    </source>
</evidence>
<feature type="binding site" description="covalent" evidence="16">
    <location>
        <position position="194"/>
    </location>
    <ligand>
        <name>heme c</name>
        <dbReference type="ChEBI" id="CHEBI:61717"/>
        <label>2</label>
    </ligand>
</feature>
<dbReference type="GO" id="GO:0046872">
    <property type="term" value="F:metal ion binding"/>
    <property type="evidence" value="ECO:0007669"/>
    <property type="project" value="UniProtKB-KW"/>
</dbReference>
<evidence type="ECO:0000256" key="10">
    <source>
        <dbReference type="ARBA" id="ARBA00023004"/>
    </source>
</evidence>
<keyword evidence="4 14" id="KW-0349">Heme</keyword>
<comment type="similarity">
    <text evidence="11 14">Belongs to the SoxA family.</text>
</comment>
<keyword evidence="7" id="KW-0732">Signal</keyword>
<keyword evidence="3 14" id="KW-0813">Transport</keyword>
<dbReference type="GO" id="GO:0016669">
    <property type="term" value="F:oxidoreductase activity, acting on a sulfur group of donors, cytochrome as acceptor"/>
    <property type="evidence" value="ECO:0007669"/>
    <property type="project" value="InterPro"/>
</dbReference>
<feature type="binding site" description="covalent" evidence="16">
    <location>
        <position position="92"/>
    </location>
    <ligand>
        <name>heme c</name>
        <dbReference type="ChEBI" id="CHEBI:61717"/>
        <label>1</label>
    </ligand>
</feature>
<gene>
    <name evidence="19" type="primary">soxA</name>
    <name evidence="19" type="ORF">JDN41_15865</name>
</gene>
<feature type="binding site" description="axial binding residue" evidence="17">
    <location>
        <position position="128"/>
    </location>
    <ligand>
        <name>heme c</name>
        <dbReference type="ChEBI" id="CHEBI:61717"/>
        <label>1</label>
    </ligand>
    <ligandPart>
        <name>Fe</name>
        <dbReference type="ChEBI" id="CHEBI:18248"/>
    </ligandPart>
</feature>
<feature type="binding site" description="axial binding residue" evidence="17">
    <location>
        <position position="236"/>
    </location>
    <ligand>
        <name>heme c</name>
        <dbReference type="ChEBI" id="CHEBI:61717"/>
        <label>2</label>
    </ligand>
    <ligandPart>
        <name>Fe</name>
        <dbReference type="ChEBI" id="CHEBI:18248"/>
    </ligandPart>
</feature>
<dbReference type="EMBL" id="JAEMUK010000084">
    <property type="protein sequence ID" value="MBJ7545031.1"/>
    <property type="molecule type" value="Genomic_DNA"/>
</dbReference>
<comment type="caution">
    <text evidence="19">The sequence shown here is derived from an EMBL/GenBank/DDBJ whole genome shotgun (WGS) entry which is preliminary data.</text>
</comment>
<evidence type="ECO:0000256" key="2">
    <source>
        <dbReference type="ARBA" id="ARBA00011530"/>
    </source>
</evidence>
<dbReference type="PIRSF" id="PIRSF038455">
    <property type="entry name" value="SoxA"/>
    <property type="match status" value="1"/>
</dbReference>
<dbReference type="EC" id="2.8.5.2" evidence="14"/>
<dbReference type="GO" id="GO:0070069">
    <property type="term" value="C:cytochrome complex"/>
    <property type="evidence" value="ECO:0007669"/>
    <property type="project" value="InterPro"/>
</dbReference>
<dbReference type="GO" id="GO:0016740">
    <property type="term" value="F:transferase activity"/>
    <property type="evidence" value="ECO:0007669"/>
    <property type="project" value="UniProtKB-KW"/>
</dbReference>
<evidence type="ECO:0000313" key="20">
    <source>
        <dbReference type="Proteomes" id="UP000623250"/>
    </source>
</evidence>
<evidence type="ECO:0000259" key="18">
    <source>
        <dbReference type="Pfam" id="PF21342"/>
    </source>
</evidence>
<dbReference type="AlphaFoldDB" id="A0A8I1GID5"/>
<feature type="binding site" description="covalent" evidence="16">
    <location>
        <position position="89"/>
    </location>
    <ligand>
        <name>heme c</name>
        <dbReference type="ChEBI" id="CHEBI:61717"/>
        <label>1</label>
    </ligand>
</feature>
<dbReference type="GO" id="GO:0020037">
    <property type="term" value="F:heme binding"/>
    <property type="evidence" value="ECO:0007669"/>
    <property type="project" value="InterPro"/>
</dbReference>
<dbReference type="Gene3D" id="1.10.760.10">
    <property type="entry name" value="Cytochrome c-like domain"/>
    <property type="match status" value="2"/>
</dbReference>
<feature type="domain" description="Cytochrome c" evidence="18">
    <location>
        <begin position="74"/>
        <end position="160"/>
    </location>
</feature>
<accession>A0A8I1GID5</accession>
<evidence type="ECO:0000256" key="3">
    <source>
        <dbReference type="ARBA" id="ARBA00022448"/>
    </source>
</evidence>
<evidence type="ECO:0000256" key="16">
    <source>
        <dbReference type="PIRSR" id="PIRSR038455-2"/>
    </source>
</evidence>
<feature type="binding site" description="axial binding residue" evidence="17">
    <location>
        <position position="195"/>
    </location>
    <ligand>
        <name>heme c</name>
        <dbReference type="ChEBI" id="CHEBI:61717"/>
        <label>2</label>
    </ligand>
    <ligandPart>
        <name>Fe</name>
        <dbReference type="ChEBI" id="CHEBI:18248"/>
    </ligandPart>
</feature>
<organism evidence="19 20">
    <name type="scientific">Rhodomicrobium udaipurense</name>
    <dbReference type="NCBI Taxonomy" id="1202716"/>
    <lineage>
        <taxon>Bacteria</taxon>
        <taxon>Pseudomonadati</taxon>
        <taxon>Pseudomonadota</taxon>
        <taxon>Alphaproteobacteria</taxon>
        <taxon>Hyphomicrobiales</taxon>
        <taxon>Hyphomicrobiaceae</taxon>
        <taxon>Rhodomicrobium</taxon>
    </lineage>
</organism>
<keyword evidence="5 14" id="KW-0808">Transferase</keyword>
<protein>
    <recommendedName>
        <fullName evidence="14">SoxAX cytochrome complex subunit A</fullName>
        <ecNumber evidence="14">2.8.5.2</ecNumber>
    </recommendedName>
    <alternativeName>
        <fullName evidence="14">Protein SoxA</fullName>
    </alternativeName>
    <alternativeName>
        <fullName evidence="14">Sulfur oxidizing protein A</fullName>
    </alternativeName>
    <alternativeName>
        <fullName evidence="14">Thiosulfate-oxidizing multienzyme system protein SoxA</fullName>
    </alternativeName>
</protein>
<evidence type="ECO:0000256" key="12">
    <source>
        <dbReference type="ARBA" id="ARBA00048077"/>
    </source>
</evidence>
<dbReference type="InterPro" id="IPR036909">
    <property type="entry name" value="Cyt_c-like_dom_sf"/>
</dbReference>
<keyword evidence="20" id="KW-1185">Reference proteome</keyword>
<comment type="catalytic activity">
    <reaction evidence="12 14">
        <text>L-cysteinyl-[SoxY protein] + thiosulfate + 2 Fe(III)-[cytochrome c] = S-sulfosulfanyl-L-cysteinyl-[SoxY protein] + 2 Fe(II)-[cytochrome c] + 2 H(+)</text>
        <dbReference type="Rhea" id="RHEA:56720"/>
        <dbReference type="Rhea" id="RHEA-COMP:10350"/>
        <dbReference type="Rhea" id="RHEA-COMP:14328"/>
        <dbReference type="Rhea" id="RHEA-COMP:14399"/>
        <dbReference type="Rhea" id="RHEA-COMP:14691"/>
        <dbReference type="ChEBI" id="CHEBI:15378"/>
        <dbReference type="ChEBI" id="CHEBI:29033"/>
        <dbReference type="ChEBI" id="CHEBI:29034"/>
        <dbReference type="ChEBI" id="CHEBI:29950"/>
        <dbReference type="ChEBI" id="CHEBI:33542"/>
        <dbReference type="ChEBI" id="CHEBI:139321"/>
        <dbReference type="EC" id="2.8.5.2"/>
    </reaction>
</comment>
<evidence type="ECO:0000256" key="4">
    <source>
        <dbReference type="ARBA" id="ARBA00022617"/>
    </source>
</evidence>
<evidence type="ECO:0000256" key="14">
    <source>
        <dbReference type="PIRNR" id="PIRNR038455"/>
    </source>
</evidence>
<dbReference type="InterPro" id="IPR009056">
    <property type="entry name" value="Cyt_c-like_dom"/>
</dbReference>
<reference evidence="19 20" key="1">
    <citation type="submission" date="2020-12" db="EMBL/GenBank/DDBJ databases">
        <title>Revised draft genomes of Rhodomicrobium vannielii ATCC 17100 and Rhodomicrobium udaipurense JA643.</title>
        <authorList>
            <person name="Conners E.M."/>
            <person name="Davenport E.J."/>
            <person name="Bose A."/>
        </authorList>
    </citation>
    <scope>NUCLEOTIDE SEQUENCE [LARGE SCALE GENOMIC DNA]</scope>
    <source>
        <strain evidence="19 20">JA643</strain>
    </source>
</reference>
<dbReference type="NCBIfam" id="TIGR04484">
    <property type="entry name" value="thiosulf_SoxA"/>
    <property type="match status" value="1"/>
</dbReference>
<name>A0A8I1GID5_9HYPH</name>
<evidence type="ECO:0000256" key="1">
    <source>
        <dbReference type="ARBA" id="ARBA00004418"/>
    </source>
</evidence>
<evidence type="ECO:0000256" key="7">
    <source>
        <dbReference type="ARBA" id="ARBA00022729"/>
    </source>
</evidence>
<keyword evidence="8 14" id="KW-0574">Periplasm</keyword>
<evidence type="ECO:0000256" key="11">
    <source>
        <dbReference type="ARBA" id="ARBA00025746"/>
    </source>
</evidence>
<evidence type="ECO:0000313" key="19">
    <source>
        <dbReference type="EMBL" id="MBJ7545031.1"/>
    </source>
</evidence>
<dbReference type="Proteomes" id="UP000623250">
    <property type="component" value="Unassembled WGS sequence"/>
</dbReference>
<comment type="subunit">
    <text evidence="2 14">Heterodimer of SoxA and SoxX.</text>
</comment>
<evidence type="ECO:0000256" key="15">
    <source>
        <dbReference type="PIRSR" id="PIRSR038455-1"/>
    </source>
</evidence>
<proteinExistence type="inferred from homology"/>
<evidence type="ECO:0000256" key="6">
    <source>
        <dbReference type="ARBA" id="ARBA00022723"/>
    </source>
</evidence>
<dbReference type="InterPro" id="IPR025710">
    <property type="entry name" value="SoxA"/>
</dbReference>